<evidence type="ECO:0008006" key="6">
    <source>
        <dbReference type="Google" id="ProtNLM"/>
    </source>
</evidence>
<keyword evidence="3" id="KW-0804">Transcription</keyword>
<dbReference type="SUPFAM" id="SSF46785">
    <property type="entry name" value="Winged helix' DNA-binding domain"/>
    <property type="match status" value="1"/>
</dbReference>
<evidence type="ECO:0000256" key="2">
    <source>
        <dbReference type="ARBA" id="ARBA00023125"/>
    </source>
</evidence>
<sequence>MLNKEKEKEKEEVIELFGVHFEKHHNMSPLAARIFATIILNNREKDLTFEELVNITGASKSSVSTNINLLLDTNKITYYTVCGERKKFFKPASLSERIKNHLQIVKSEQNIIKRIKAYETKYNLKALDEKDQKVVELYREYVNDFENLINDLILKIEDLETK</sequence>
<dbReference type="EMBL" id="FQZH01000001">
    <property type="protein sequence ID" value="SHI81584.1"/>
    <property type="molecule type" value="Genomic_DNA"/>
</dbReference>
<dbReference type="Gene3D" id="1.10.10.10">
    <property type="entry name" value="Winged helix-like DNA-binding domain superfamily/Winged helix DNA-binding domain"/>
    <property type="match status" value="1"/>
</dbReference>
<name>A0A1M6E7T3_9FLAO</name>
<dbReference type="PANTHER" id="PTHR38465">
    <property type="entry name" value="HTH-TYPE TRANSCRIPTIONAL REGULATOR MJ1563-RELATED"/>
    <property type="match status" value="1"/>
</dbReference>
<accession>A0A1M6E7T3</accession>
<dbReference type="PANTHER" id="PTHR38465:SF1">
    <property type="entry name" value="HTH-TYPE TRANSCRIPTIONAL REGULATOR MJ1563-RELATED"/>
    <property type="match status" value="1"/>
</dbReference>
<evidence type="ECO:0000256" key="3">
    <source>
        <dbReference type="ARBA" id="ARBA00023163"/>
    </source>
</evidence>
<evidence type="ECO:0000256" key="1">
    <source>
        <dbReference type="ARBA" id="ARBA00023015"/>
    </source>
</evidence>
<dbReference type="InterPro" id="IPR036388">
    <property type="entry name" value="WH-like_DNA-bd_sf"/>
</dbReference>
<dbReference type="InterPro" id="IPR052362">
    <property type="entry name" value="HTH-GbsR_regulator"/>
</dbReference>
<keyword evidence="1" id="KW-0805">Transcription regulation</keyword>
<dbReference type="STRING" id="683124.SAMN05444337_0873"/>
<dbReference type="AlphaFoldDB" id="A0A1M6E7T3"/>
<dbReference type="RefSeq" id="WP_072782054.1">
    <property type="nucleotide sequence ID" value="NZ_CP045292.1"/>
</dbReference>
<evidence type="ECO:0000313" key="5">
    <source>
        <dbReference type="Proteomes" id="UP000184232"/>
    </source>
</evidence>
<dbReference type="OrthoDB" id="1807857at2"/>
<proteinExistence type="predicted"/>
<dbReference type="GO" id="GO:0003677">
    <property type="term" value="F:DNA binding"/>
    <property type="evidence" value="ECO:0007669"/>
    <property type="project" value="UniProtKB-KW"/>
</dbReference>
<protein>
    <recommendedName>
        <fullName evidence="6">DNA-binding transcriptional regulator GbsR, MarR family</fullName>
    </recommendedName>
</protein>
<evidence type="ECO:0000313" key="4">
    <source>
        <dbReference type="EMBL" id="SHI81584.1"/>
    </source>
</evidence>
<organism evidence="4 5">
    <name type="scientific">Flavobacterium haoranii</name>
    <dbReference type="NCBI Taxonomy" id="683124"/>
    <lineage>
        <taxon>Bacteria</taxon>
        <taxon>Pseudomonadati</taxon>
        <taxon>Bacteroidota</taxon>
        <taxon>Flavobacteriia</taxon>
        <taxon>Flavobacteriales</taxon>
        <taxon>Flavobacteriaceae</taxon>
        <taxon>Flavobacterium</taxon>
    </lineage>
</organism>
<reference evidence="4 5" key="1">
    <citation type="submission" date="2016-11" db="EMBL/GenBank/DDBJ databases">
        <authorList>
            <person name="Jaros S."/>
            <person name="Januszkiewicz K."/>
            <person name="Wedrychowicz H."/>
        </authorList>
    </citation>
    <scope>NUCLEOTIDE SEQUENCE [LARGE SCALE GENOMIC DNA]</scope>
    <source>
        <strain evidence="4 5">DSM 22807</strain>
    </source>
</reference>
<keyword evidence="5" id="KW-1185">Reference proteome</keyword>
<gene>
    <name evidence="4" type="ORF">SAMN05444337_0873</name>
</gene>
<dbReference type="Proteomes" id="UP000184232">
    <property type="component" value="Unassembled WGS sequence"/>
</dbReference>
<dbReference type="InterPro" id="IPR036390">
    <property type="entry name" value="WH_DNA-bd_sf"/>
</dbReference>
<keyword evidence="2" id="KW-0238">DNA-binding</keyword>